<comment type="caution">
    <text evidence="2">The sequence shown here is derived from an EMBL/GenBank/DDBJ whole genome shotgun (WGS) entry which is preliminary data.</text>
</comment>
<dbReference type="RefSeq" id="WP_346101794.1">
    <property type="nucleotide sequence ID" value="NZ_BAAAMU010000005.1"/>
</dbReference>
<dbReference type="PANTHER" id="PTHR35606:SF4">
    <property type="entry name" value="CELLULOSE-BINDING FAMILY II PROTEIN"/>
    <property type="match status" value="1"/>
</dbReference>
<evidence type="ECO:0000256" key="1">
    <source>
        <dbReference type="SAM" id="SignalP"/>
    </source>
</evidence>
<reference evidence="3" key="1">
    <citation type="journal article" date="2019" name="Int. J. Syst. Evol. Microbiol.">
        <title>The Global Catalogue of Microorganisms (GCM) 10K type strain sequencing project: providing services to taxonomists for standard genome sequencing and annotation.</title>
        <authorList>
            <consortium name="The Broad Institute Genomics Platform"/>
            <consortium name="The Broad Institute Genome Sequencing Center for Infectious Disease"/>
            <person name="Wu L."/>
            <person name="Ma J."/>
        </authorList>
    </citation>
    <scope>NUCLEOTIDE SEQUENCE [LARGE SCALE GENOMIC DNA]</scope>
    <source>
        <strain evidence="3">JCM 13929</strain>
    </source>
</reference>
<organism evidence="2 3">
    <name type="scientific">Nonomuraea maheshkhaliensis</name>
    <dbReference type="NCBI Taxonomy" id="419590"/>
    <lineage>
        <taxon>Bacteria</taxon>
        <taxon>Bacillati</taxon>
        <taxon>Actinomycetota</taxon>
        <taxon>Actinomycetes</taxon>
        <taxon>Streptosporangiales</taxon>
        <taxon>Streptosporangiaceae</taxon>
        <taxon>Nonomuraea</taxon>
    </lineage>
</organism>
<dbReference type="Proteomes" id="UP001500064">
    <property type="component" value="Unassembled WGS sequence"/>
</dbReference>
<keyword evidence="3" id="KW-1185">Reference proteome</keyword>
<keyword evidence="1" id="KW-0732">Signal</keyword>
<name>A0ABP4QPA8_9ACTN</name>
<dbReference type="SUPFAM" id="SSF55486">
    <property type="entry name" value="Metalloproteases ('zincins'), catalytic domain"/>
    <property type="match status" value="1"/>
</dbReference>
<dbReference type="Gene3D" id="2.60.120.260">
    <property type="entry name" value="Galactose-binding domain-like"/>
    <property type="match status" value="1"/>
</dbReference>
<sequence length="425" mass="45990">MKARTGRLAILPVLLICGFLSPARPALADAYVAGNAAPTASYTSPWESVAAVDDGIDPPSSNDTVNRRWGTWPNTGSQWAELAWASAQTIKSAEVYFLDDGGGVRVPASWTLQRWTGSACADIPGTYPIAADAYNTVAFATALSTTRLGVVLQSGLGSAGLLEIKAWAADPPGGGTGWSPPTGLVTPLNEVWQHVESTYPDPYGFRNYGLDQVMANGGSLNYCVRWDTGATVTAAQRDRIHATLAGQIKKWMDLMTGHNGWPYSSVPVKVAGWAVRDRARLQWSDDSVDVYVNDIRENAPQCAERCGRFFNQSGNYPNCPGGPSHHYDMSLWLTAGFGGGAGGGAGGDWGQRIGSEYYLSNLDADNVHILLHEIGHSFGLDDFYDWTPTGVCCFLMKAGSASSITEFDAWMFRDWWRHLKSRYGL</sequence>
<feature type="chain" id="PRO_5046570557" description="Cellulose-binding protein" evidence="1">
    <location>
        <begin position="29"/>
        <end position="425"/>
    </location>
</feature>
<proteinExistence type="predicted"/>
<evidence type="ECO:0000313" key="3">
    <source>
        <dbReference type="Proteomes" id="UP001500064"/>
    </source>
</evidence>
<gene>
    <name evidence="2" type="ORF">GCM10009733_010620</name>
</gene>
<feature type="signal peptide" evidence="1">
    <location>
        <begin position="1"/>
        <end position="28"/>
    </location>
</feature>
<evidence type="ECO:0008006" key="4">
    <source>
        <dbReference type="Google" id="ProtNLM"/>
    </source>
</evidence>
<dbReference type="PANTHER" id="PTHR35606">
    <property type="entry name" value="CELLULOSE-BINDING FAMILY II PROTEIN"/>
    <property type="match status" value="1"/>
</dbReference>
<protein>
    <recommendedName>
        <fullName evidence="4">Cellulose-binding protein</fullName>
    </recommendedName>
</protein>
<evidence type="ECO:0000313" key="2">
    <source>
        <dbReference type="EMBL" id="GAA1616207.1"/>
    </source>
</evidence>
<accession>A0ABP4QPA8</accession>
<dbReference type="EMBL" id="BAAAMU010000005">
    <property type="protein sequence ID" value="GAA1616207.1"/>
    <property type="molecule type" value="Genomic_DNA"/>
</dbReference>